<dbReference type="Proteomes" id="UP000095767">
    <property type="component" value="Unassembled WGS sequence"/>
</dbReference>
<dbReference type="Gene3D" id="3.80.10.10">
    <property type="entry name" value="Ribonuclease Inhibitor"/>
    <property type="match status" value="1"/>
</dbReference>
<keyword evidence="1" id="KW-0677">Repeat</keyword>
<dbReference type="SUPFAM" id="SSF52058">
    <property type="entry name" value="L domain-like"/>
    <property type="match status" value="1"/>
</dbReference>
<reference evidence="3 4" key="1">
    <citation type="submission" date="2016-09" db="EMBL/GenBank/DDBJ databases">
        <title>The draft genome of Dichanthelium oligosanthes: A C3 panicoid grass species.</title>
        <authorList>
            <person name="Studer A.J."/>
            <person name="Schnable J.C."/>
            <person name="Brutnell T.P."/>
        </authorList>
    </citation>
    <scope>NUCLEOTIDE SEQUENCE [LARGE SCALE GENOMIC DNA]</scope>
    <source>
        <strain evidence="4">cv. Kellogg 1175</strain>
        <tissue evidence="3">Leaf</tissue>
    </source>
</reference>
<feature type="domain" description="Disease resistance R13L4/SHOC-2-like LRR" evidence="2">
    <location>
        <begin position="2"/>
        <end position="274"/>
    </location>
</feature>
<gene>
    <name evidence="3" type="ORF">BAE44_0009146</name>
</gene>
<protein>
    <recommendedName>
        <fullName evidence="2">Disease resistance R13L4/SHOC-2-like LRR domain-containing protein</fullName>
    </recommendedName>
</protein>
<name>A0A1E5VXJ0_9POAL</name>
<dbReference type="InterPro" id="IPR055414">
    <property type="entry name" value="LRR_R13L4/SHOC2-like"/>
</dbReference>
<feature type="non-terminal residue" evidence="3">
    <location>
        <position position="1"/>
    </location>
</feature>
<dbReference type="EMBL" id="LWDX02026815">
    <property type="protein sequence ID" value="OEL29835.1"/>
    <property type="molecule type" value="Genomic_DNA"/>
</dbReference>
<proteinExistence type="predicted"/>
<accession>A0A1E5VXJ0</accession>
<dbReference type="Pfam" id="PF23598">
    <property type="entry name" value="LRR_14"/>
    <property type="match status" value="1"/>
</dbReference>
<dbReference type="AlphaFoldDB" id="A0A1E5VXJ0"/>
<evidence type="ECO:0000256" key="1">
    <source>
        <dbReference type="ARBA" id="ARBA00022737"/>
    </source>
</evidence>
<evidence type="ECO:0000313" key="4">
    <source>
        <dbReference type="Proteomes" id="UP000095767"/>
    </source>
</evidence>
<dbReference type="OrthoDB" id="681638at2759"/>
<organism evidence="3 4">
    <name type="scientific">Dichanthelium oligosanthes</name>
    <dbReference type="NCBI Taxonomy" id="888268"/>
    <lineage>
        <taxon>Eukaryota</taxon>
        <taxon>Viridiplantae</taxon>
        <taxon>Streptophyta</taxon>
        <taxon>Embryophyta</taxon>
        <taxon>Tracheophyta</taxon>
        <taxon>Spermatophyta</taxon>
        <taxon>Magnoliopsida</taxon>
        <taxon>Liliopsida</taxon>
        <taxon>Poales</taxon>
        <taxon>Poaceae</taxon>
        <taxon>PACMAD clade</taxon>
        <taxon>Panicoideae</taxon>
        <taxon>Panicodae</taxon>
        <taxon>Paniceae</taxon>
        <taxon>Dichantheliinae</taxon>
        <taxon>Dichanthelium</taxon>
    </lineage>
</organism>
<dbReference type="InterPro" id="IPR032675">
    <property type="entry name" value="LRR_dom_sf"/>
</dbReference>
<evidence type="ECO:0000313" key="3">
    <source>
        <dbReference type="EMBL" id="OEL29835.1"/>
    </source>
</evidence>
<comment type="caution">
    <text evidence="3">The sequence shown here is derived from an EMBL/GenBank/DDBJ whole genome shotgun (WGS) entry which is preliminary data.</text>
</comment>
<sequence>LLPLSFGKLGKLVRLFAEIVELPDGVVLESMKSLQELVGIHPTLHAMTEIGKLRRLKVLQLVIRDGPRSSTGNTKTLIRWYLQVCPSLLQVFVLRAPGLYSLDLYAQVPSSLQTFLCTSYFSVFPMWINSSLSCLTTLSIMLSRVCVQHEHLDKLAQLRSLRILELRALCLPDYQEKVVIHSSASAFPCLTDLRCSSGWMFLEFQHGAMRKLERLRLSFNAIATNEHFGANNFDYGIQNLPSLRHVIIKLSAYCPEADDAIRKTINDHPNRPSLDLSKN</sequence>
<keyword evidence="4" id="KW-1185">Reference proteome</keyword>
<evidence type="ECO:0000259" key="2">
    <source>
        <dbReference type="Pfam" id="PF23598"/>
    </source>
</evidence>